<dbReference type="SUPFAM" id="SSF54285">
    <property type="entry name" value="MoaD/ThiS"/>
    <property type="match status" value="1"/>
</dbReference>
<dbReference type="InterPro" id="IPR005346">
    <property type="entry name" value="RnfH"/>
</dbReference>
<feature type="compositionally biased region" description="Basic and acidic residues" evidence="3">
    <location>
        <begin position="94"/>
        <end position="105"/>
    </location>
</feature>
<comment type="caution">
    <text evidence="4">The sequence shown here is derived from an EMBL/GenBank/DDBJ whole genome shotgun (WGS) entry which is preliminary data.</text>
</comment>
<dbReference type="Pfam" id="PF03658">
    <property type="entry name" value="Ub-RnfH"/>
    <property type="match status" value="1"/>
</dbReference>
<feature type="region of interest" description="Disordered" evidence="3">
    <location>
        <begin position="94"/>
        <end position="113"/>
    </location>
</feature>
<dbReference type="HAMAP" id="MF_00460">
    <property type="entry name" value="UPF0125_RnfH"/>
    <property type="match status" value="1"/>
</dbReference>
<gene>
    <name evidence="4" type="ORF">DKW60_10090</name>
</gene>
<protein>
    <recommendedName>
        <fullName evidence="2">UPF0125 protein DKW60_10090</fullName>
    </recommendedName>
</protein>
<dbReference type="Gene3D" id="3.10.20.280">
    <property type="entry name" value="RnfH-like"/>
    <property type="match status" value="1"/>
</dbReference>
<proteinExistence type="inferred from homology"/>
<dbReference type="PANTHER" id="PTHR37483:SF1">
    <property type="entry name" value="UPF0125 PROTEIN RATB"/>
    <property type="match status" value="1"/>
</dbReference>
<reference evidence="4 5" key="1">
    <citation type="submission" date="2018-05" db="EMBL/GenBank/DDBJ databases">
        <title>Leucothrix arctica sp. nov., isolated from Arctic seawater.</title>
        <authorList>
            <person name="Choi A."/>
            <person name="Baek K."/>
        </authorList>
    </citation>
    <scope>NUCLEOTIDE SEQUENCE [LARGE SCALE GENOMIC DNA]</scope>
    <source>
        <strain evidence="4 5">JCM 18388</strain>
    </source>
</reference>
<name>A0A317CJU6_9GAMM</name>
<sequence length="113" mass="12536">METLDNNTTTSVTPEIGVELVYALPEHQTLLSFMVPQGTTVEQAISLSGIQEHYPELDLSTLKTGLFGKVAPRTQVLREKDRIELYRPLLADPKEVRKQRAEAGKKMKKGGAS</sequence>
<evidence type="ECO:0000256" key="1">
    <source>
        <dbReference type="ARBA" id="ARBA00010645"/>
    </source>
</evidence>
<evidence type="ECO:0000313" key="4">
    <source>
        <dbReference type="EMBL" id="PWQ97713.1"/>
    </source>
</evidence>
<dbReference type="NCBIfam" id="NF002490">
    <property type="entry name" value="PRK01777.1"/>
    <property type="match status" value="1"/>
</dbReference>
<dbReference type="PANTHER" id="PTHR37483">
    <property type="entry name" value="UPF0125 PROTEIN RATB"/>
    <property type="match status" value="1"/>
</dbReference>
<dbReference type="AlphaFoldDB" id="A0A317CJU6"/>
<evidence type="ECO:0000256" key="3">
    <source>
        <dbReference type="SAM" id="MobiDB-lite"/>
    </source>
</evidence>
<dbReference type="RefSeq" id="WP_109837529.1">
    <property type="nucleotide sequence ID" value="NZ_QGKM01000023.1"/>
</dbReference>
<dbReference type="InterPro" id="IPR037021">
    <property type="entry name" value="RnfH_sf"/>
</dbReference>
<comment type="similarity">
    <text evidence="1 2">Belongs to the UPF0125 (RnfH) family.</text>
</comment>
<evidence type="ECO:0000256" key="2">
    <source>
        <dbReference type="HAMAP-Rule" id="MF_00460"/>
    </source>
</evidence>
<dbReference type="EMBL" id="QGKM01000023">
    <property type="protein sequence ID" value="PWQ97713.1"/>
    <property type="molecule type" value="Genomic_DNA"/>
</dbReference>
<accession>A0A317CJU6</accession>
<evidence type="ECO:0000313" key="5">
    <source>
        <dbReference type="Proteomes" id="UP000245539"/>
    </source>
</evidence>
<keyword evidence="5" id="KW-1185">Reference proteome</keyword>
<organism evidence="4 5">
    <name type="scientific">Leucothrix pacifica</name>
    <dbReference type="NCBI Taxonomy" id="1247513"/>
    <lineage>
        <taxon>Bacteria</taxon>
        <taxon>Pseudomonadati</taxon>
        <taxon>Pseudomonadota</taxon>
        <taxon>Gammaproteobacteria</taxon>
        <taxon>Thiotrichales</taxon>
        <taxon>Thiotrichaceae</taxon>
        <taxon>Leucothrix</taxon>
    </lineage>
</organism>
<dbReference type="OrthoDB" id="9796575at2"/>
<dbReference type="Proteomes" id="UP000245539">
    <property type="component" value="Unassembled WGS sequence"/>
</dbReference>
<dbReference type="InterPro" id="IPR016155">
    <property type="entry name" value="Mopterin_synth/thiamin_S_b"/>
</dbReference>